<accession>A0A9Q8YF59</accession>
<dbReference type="PANTHER" id="PTHR11895">
    <property type="entry name" value="TRANSAMIDASE"/>
    <property type="match status" value="1"/>
</dbReference>
<dbReference type="SUPFAM" id="SSF75304">
    <property type="entry name" value="Amidase signature (AS) enzymes"/>
    <property type="match status" value="1"/>
</dbReference>
<dbReference type="InterPro" id="IPR023631">
    <property type="entry name" value="Amidase_dom"/>
</dbReference>
<dbReference type="AlphaFoldDB" id="A0A9Q8YF59"/>
<geneLocation type="plasmid" evidence="5 6">
    <name>pB</name>
</geneLocation>
<dbReference type="InterPro" id="IPR036928">
    <property type="entry name" value="AS_sf"/>
</dbReference>
<dbReference type="RefSeq" id="WP_252161136.1">
    <property type="nucleotide sequence ID" value="NZ_CP098809.1"/>
</dbReference>
<dbReference type="PROSITE" id="PS00571">
    <property type="entry name" value="AMIDASES"/>
    <property type="match status" value="1"/>
</dbReference>
<proteinExistence type="inferred from homology"/>
<reference evidence="5" key="1">
    <citation type="submission" date="2022-06" db="EMBL/GenBank/DDBJ databases">
        <title>Physiological and biochemical characterization and genomic elucidation of a strain of the genus Ensifer adhaerens M8 that combines arsenic oxidation and chromium reduction.</title>
        <authorList>
            <person name="Li X."/>
            <person name="Yu c."/>
        </authorList>
    </citation>
    <scope>NUCLEOTIDE SEQUENCE</scope>
    <source>
        <strain evidence="5">M8</strain>
        <plasmid evidence="5">pB</plasmid>
    </source>
</reference>
<dbReference type="PANTHER" id="PTHR11895:SF7">
    <property type="entry name" value="GLUTAMYL-TRNA(GLN) AMIDOTRANSFERASE SUBUNIT A, MITOCHONDRIAL"/>
    <property type="match status" value="1"/>
</dbReference>
<gene>
    <name evidence="5" type="ORF">NE863_34605</name>
</gene>
<dbReference type="EMBL" id="CP098809">
    <property type="protein sequence ID" value="USJ27558.1"/>
    <property type="molecule type" value="Genomic_DNA"/>
</dbReference>
<sequence>MLVEYDDLDGFALAELVKAGGVSALELVETAITRIETRNPALNAVVLTMFDQARSAASNVDMTAPFAGVPFLMKDLLSAVERVPTSHGNRHWAKLAAGGDSEIVKRWKKAGLIILGKTNTPEFGLTPYTEPEIFGPARNPWDLERTPGGSSGGSGAAVAARIVPLASGGDGGGSIRIPASACGVFGMKPTRGRTPSGPYIGEPWAGFAVEHVLTRSVRDSAALLDYVQGPDVGAPHYLPLYSGSFLDAVKGPARKLRIAVSSAPMLGGKVEPEVLAAFADATKLLSDLGHEIVEAAPQVHAEAFSLSFLTVLAAELRVDMEDAAKAAGVPIRVEDFDASTIGMGLLGQAFSASDLAKALRYLKLTARGVSSFFETHDVLMTPVLSRLPPPIGALQPSHWEKTIIRAIGRAKAGWLLRKLGIAERLAADTFAFMPWTPVFNVTGQPAMSLPLFWTDGGLPIGTHFVGRFGDEATLFQLAGQLERARPWSGRKPPLCR</sequence>
<evidence type="ECO:0000256" key="1">
    <source>
        <dbReference type="ARBA" id="ARBA00003871"/>
    </source>
</evidence>
<evidence type="ECO:0000313" key="6">
    <source>
        <dbReference type="Proteomes" id="UP001055460"/>
    </source>
</evidence>
<feature type="domain" description="Amidase" evidence="4">
    <location>
        <begin position="26"/>
        <end position="397"/>
    </location>
</feature>
<dbReference type="Proteomes" id="UP001055460">
    <property type="component" value="Plasmid pB"/>
</dbReference>
<name>A0A9Q8YF59_ENSAD</name>
<evidence type="ECO:0000259" key="4">
    <source>
        <dbReference type="Pfam" id="PF01425"/>
    </source>
</evidence>
<dbReference type="InterPro" id="IPR000120">
    <property type="entry name" value="Amidase"/>
</dbReference>
<keyword evidence="5" id="KW-0614">Plasmid</keyword>
<protein>
    <recommendedName>
        <fullName evidence="3">Indoleacetamide hydrolase</fullName>
    </recommendedName>
</protein>
<dbReference type="InterPro" id="IPR020556">
    <property type="entry name" value="Amidase_CS"/>
</dbReference>
<comment type="function">
    <text evidence="1">Hydrolyzes indole-3-acetamide (IAM) into indole-3-acetic acid (IAA).</text>
</comment>
<evidence type="ECO:0000313" key="5">
    <source>
        <dbReference type="EMBL" id="USJ27558.1"/>
    </source>
</evidence>
<evidence type="ECO:0000256" key="3">
    <source>
        <dbReference type="ARBA" id="ARBA00021874"/>
    </source>
</evidence>
<organism evidence="5 6">
    <name type="scientific">Ensifer adhaerens</name>
    <name type="common">Sinorhizobium morelense</name>
    <dbReference type="NCBI Taxonomy" id="106592"/>
    <lineage>
        <taxon>Bacteria</taxon>
        <taxon>Pseudomonadati</taxon>
        <taxon>Pseudomonadota</taxon>
        <taxon>Alphaproteobacteria</taxon>
        <taxon>Hyphomicrobiales</taxon>
        <taxon>Rhizobiaceae</taxon>
        <taxon>Sinorhizobium/Ensifer group</taxon>
        <taxon>Ensifer</taxon>
    </lineage>
</organism>
<dbReference type="Pfam" id="PF01425">
    <property type="entry name" value="Amidase"/>
    <property type="match status" value="1"/>
</dbReference>
<evidence type="ECO:0000256" key="2">
    <source>
        <dbReference type="ARBA" id="ARBA00009199"/>
    </source>
</evidence>
<dbReference type="Gene3D" id="3.90.1300.10">
    <property type="entry name" value="Amidase signature (AS) domain"/>
    <property type="match status" value="1"/>
</dbReference>
<dbReference type="GO" id="GO:0003824">
    <property type="term" value="F:catalytic activity"/>
    <property type="evidence" value="ECO:0007669"/>
    <property type="project" value="InterPro"/>
</dbReference>
<comment type="similarity">
    <text evidence="2">Belongs to the amidase family.</text>
</comment>